<comment type="caution">
    <text evidence="1">The sequence shown here is derived from an EMBL/GenBank/DDBJ whole genome shotgun (WGS) entry which is preliminary data.</text>
</comment>
<proteinExistence type="predicted"/>
<reference evidence="1" key="1">
    <citation type="journal article" date="2019" name="Sci. Rep.">
        <title>Draft genome of Tanacetum cinerariifolium, the natural source of mosquito coil.</title>
        <authorList>
            <person name="Yamashiro T."/>
            <person name="Shiraishi A."/>
            <person name="Satake H."/>
            <person name="Nakayama K."/>
        </authorList>
    </citation>
    <scope>NUCLEOTIDE SEQUENCE</scope>
</reference>
<accession>A0A6L2KVF6</accession>
<dbReference type="AlphaFoldDB" id="A0A6L2KVF6"/>
<name>A0A6L2KVF6_TANCI</name>
<sequence>MTEEDVQNMLEIIPIPEFKVKALQVKYPTIDWEIHTEGSRTYWKIIRVGGISEAYQIFEDMLKGFDREDLVALWNLVKEKFSSVVPSEDKEKALWKLYTDCKVHHVSSTRGHDIFMLTEKDYPLSNVVMILMLSGKLHVEEDNEMARDLVMKIFMKANKPRSRSLDTSS</sequence>
<protein>
    <submittedName>
        <fullName evidence="1">Uncharacterized protein</fullName>
    </submittedName>
</protein>
<organism evidence="1">
    <name type="scientific">Tanacetum cinerariifolium</name>
    <name type="common">Dalmatian daisy</name>
    <name type="synonym">Chrysanthemum cinerariifolium</name>
    <dbReference type="NCBI Taxonomy" id="118510"/>
    <lineage>
        <taxon>Eukaryota</taxon>
        <taxon>Viridiplantae</taxon>
        <taxon>Streptophyta</taxon>
        <taxon>Embryophyta</taxon>
        <taxon>Tracheophyta</taxon>
        <taxon>Spermatophyta</taxon>
        <taxon>Magnoliopsida</taxon>
        <taxon>eudicotyledons</taxon>
        <taxon>Gunneridae</taxon>
        <taxon>Pentapetalae</taxon>
        <taxon>asterids</taxon>
        <taxon>campanulids</taxon>
        <taxon>Asterales</taxon>
        <taxon>Asteraceae</taxon>
        <taxon>Asteroideae</taxon>
        <taxon>Anthemideae</taxon>
        <taxon>Anthemidinae</taxon>
        <taxon>Tanacetum</taxon>
    </lineage>
</organism>
<gene>
    <name evidence="1" type="ORF">Tci_024718</name>
</gene>
<dbReference type="EMBL" id="BKCJ010003062">
    <property type="protein sequence ID" value="GEU52740.1"/>
    <property type="molecule type" value="Genomic_DNA"/>
</dbReference>
<evidence type="ECO:0000313" key="1">
    <source>
        <dbReference type="EMBL" id="GEU52740.1"/>
    </source>
</evidence>